<evidence type="ECO:0000256" key="2">
    <source>
        <dbReference type="ARBA" id="ARBA00011245"/>
    </source>
</evidence>
<dbReference type="RefSeq" id="WP_149839380.1">
    <property type="nucleotide sequence ID" value="NZ_VUOC01000003.1"/>
</dbReference>
<evidence type="ECO:0000313" key="4">
    <source>
        <dbReference type="EMBL" id="KAA2241874.1"/>
    </source>
</evidence>
<evidence type="ECO:0000256" key="1">
    <source>
        <dbReference type="ARBA" id="ARBA00001913"/>
    </source>
</evidence>
<reference evidence="4 5" key="2">
    <citation type="submission" date="2019-09" db="EMBL/GenBank/DDBJ databases">
        <authorList>
            <person name="Jin C."/>
        </authorList>
    </citation>
    <scope>NUCLEOTIDE SEQUENCE [LARGE SCALE GENOMIC DNA]</scope>
    <source>
        <strain evidence="4 5">BN140078</strain>
    </source>
</reference>
<dbReference type="EMBL" id="VUOC01000003">
    <property type="protein sequence ID" value="KAA2241874.1"/>
    <property type="molecule type" value="Genomic_DNA"/>
</dbReference>
<dbReference type="AlphaFoldDB" id="A0A5B2VSQ0"/>
<organism evidence="4 5">
    <name type="scientific">Chitinophaga agrisoli</name>
    <dbReference type="NCBI Taxonomy" id="2607653"/>
    <lineage>
        <taxon>Bacteria</taxon>
        <taxon>Pseudomonadati</taxon>
        <taxon>Bacteroidota</taxon>
        <taxon>Chitinophagia</taxon>
        <taxon>Chitinophagales</taxon>
        <taxon>Chitinophagaceae</taxon>
        <taxon>Chitinophaga</taxon>
    </lineage>
</organism>
<dbReference type="PANTHER" id="PTHR10091:SF0">
    <property type="entry name" value="GALACTOSE MUTAROTASE"/>
    <property type="match status" value="1"/>
</dbReference>
<dbReference type="Gene3D" id="2.70.98.10">
    <property type="match status" value="1"/>
</dbReference>
<gene>
    <name evidence="4" type="ORF">F0L74_18610</name>
</gene>
<dbReference type="SUPFAM" id="SSF74650">
    <property type="entry name" value="Galactose mutarotase-like"/>
    <property type="match status" value="1"/>
</dbReference>
<comment type="subunit">
    <text evidence="2">Monomer.</text>
</comment>
<name>A0A5B2VSQ0_9BACT</name>
<comment type="cofactor">
    <cofactor evidence="1">
        <name>Ca(2+)</name>
        <dbReference type="ChEBI" id="CHEBI:29108"/>
    </cofactor>
</comment>
<dbReference type="PANTHER" id="PTHR10091">
    <property type="entry name" value="ALDOSE-1-EPIMERASE"/>
    <property type="match status" value="1"/>
</dbReference>
<keyword evidence="3" id="KW-0106">Calcium</keyword>
<proteinExistence type="predicted"/>
<evidence type="ECO:0000313" key="5">
    <source>
        <dbReference type="Proteomes" id="UP000324611"/>
    </source>
</evidence>
<dbReference type="CDD" id="cd01081">
    <property type="entry name" value="Aldose_epim"/>
    <property type="match status" value="1"/>
</dbReference>
<dbReference type="GO" id="GO:0006006">
    <property type="term" value="P:glucose metabolic process"/>
    <property type="evidence" value="ECO:0007669"/>
    <property type="project" value="TreeGrafter"/>
</dbReference>
<comment type="caution">
    <text evidence="4">The sequence shown here is derived from an EMBL/GenBank/DDBJ whole genome shotgun (WGS) entry which is preliminary data.</text>
</comment>
<dbReference type="GO" id="GO:0004034">
    <property type="term" value="F:aldose 1-epimerase activity"/>
    <property type="evidence" value="ECO:0007669"/>
    <property type="project" value="TreeGrafter"/>
</dbReference>
<dbReference type="InterPro" id="IPR014718">
    <property type="entry name" value="GH-type_carb-bd"/>
</dbReference>
<protein>
    <submittedName>
        <fullName evidence="4">Aldose 1-epimerase</fullName>
    </submittedName>
</protein>
<dbReference type="InterPro" id="IPR008183">
    <property type="entry name" value="Aldose_1/G6P_1-epimerase"/>
</dbReference>
<reference evidence="4 5" key="1">
    <citation type="submission" date="2019-09" db="EMBL/GenBank/DDBJ databases">
        <title>Chitinophaga ginsengihumi sp. nov., isolated from soil of ginseng rhizosphere.</title>
        <authorList>
            <person name="Lee J."/>
        </authorList>
    </citation>
    <scope>NUCLEOTIDE SEQUENCE [LARGE SCALE GENOMIC DNA]</scope>
    <source>
        <strain evidence="4 5">BN140078</strain>
    </source>
</reference>
<accession>A0A5B2VSQ0</accession>
<dbReference type="GO" id="GO:0030246">
    <property type="term" value="F:carbohydrate binding"/>
    <property type="evidence" value="ECO:0007669"/>
    <property type="project" value="InterPro"/>
</dbReference>
<dbReference type="InterPro" id="IPR011013">
    <property type="entry name" value="Gal_mutarotase_sf_dom"/>
</dbReference>
<dbReference type="Pfam" id="PF01263">
    <property type="entry name" value="Aldose_epim"/>
    <property type="match status" value="1"/>
</dbReference>
<sequence length="317" mass="35521">MSFNIQSFQRNGFDIISLQDTVTQTEVQVLPACGAALHAFIIRQDGQPLNLIDNYQSLEEYQQQLNTSFKGVKLSPFACRIPHGQYQWQQRDYQLQRLAASGHAIHGLLYDAVFTVADQRANAHEAVLELQYAYTGHDAGYPFAYDCRVSYRLLAAHVLEISTTLVNHAGTAIPIMDGWHPYFTTGTPVDELILQFDAVQQVEFNEILVGTGDLLPMKDFVQPRLLKGVELDNSFWLDFSQSGPSCMLHDPKKGISIDFYPDQNHPVLQVYIPPHRRSIAIENLTAAPGAFVNGMGLQQLAPGHAKTFNTRIHVRLA</sequence>
<dbReference type="GO" id="GO:0033499">
    <property type="term" value="P:galactose catabolic process via UDP-galactose, Leloir pathway"/>
    <property type="evidence" value="ECO:0007669"/>
    <property type="project" value="TreeGrafter"/>
</dbReference>
<dbReference type="Proteomes" id="UP000324611">
    <property type="component" value="Unassembled WGS sequence"/>
</dbReference>
<evidence type="ECO:0000256" key="3">
    <source>
        <dbReference type="ARBA" id="ARBA00022837"/>
    </source>
</evidence>
<keyword evidence="5" id="KW-1185">Reference proteome</keyword>